<evidence type="ECO:0008006" key="4">
    <source>
        <dbReference type="Google" id="ProtNLM"/>
    </source>
</evidence>
<gene>
    <name evidence="2" type="ORF">D6T69_08590</name>
</gene>
<dbReference type="EMBL" id="CP032548">
    <property type="protein sequence ID" value="AZJ35577.1"/>
    <property type="molecule type" value="Genomic_DNA"/>
</dbReference>
<keyword evidence="3" id="KW-1185">Reference proteome</keyword>
<dbReference type="AlphaFoldDB" id="A0A3S8R761"/>
<evidence type="ECO:0000313" key="2">
    <source>
        <dbReference type="EMBL" id="AZJ35577.1"/>
    </source>
</evidence>
<dbReference type="Proteomes" id="UP000274593">
    <property type="component" value="Chromosome"/>
</dbReference>
<feature type="transmembrane region" description="Helical" evidence="1">
    <location>
        <begin position="57"/>
        <end position="85"/>
    </location>
</feature>
<accession>A0A3S8R761</accession>
<name>A0A3S8R761_9FLAO</name>
<sequence length="209" mass="25206">MKKLLFQVLLLLFTFFFLTFLYNETLNTDSLLINSFSDQLTNQQLIDLLNFKEKWEWLGYLSFPFILLLKLLIISAILDVGCFFFEKNIKFNKLFDIVIKSEYIFLLVILVKTFWFYFFVKNFSINDLEYFYPLSILNIIDYEEIQPWFIYPLQVVNLFELAYWIILTYFIGKELNTSFNKSFYIVASSYGISLLIWVIFIMFLTLNMI</sequence>
<keyword evidence="1" id="KW-0812">Transmembrane</keyword>
<reference evidence="2 3" key="1">
    <citation type="submission" date="2018-09" db="EMBL/GenBank/DDBJ databases">
        <title>Insights into the microbiota of Asian seabass (Lates calcarifer) with tenacibaculosis symptoms and description of sp. nov. Tenacibaculum singaporense.</title>
        <authorList>
            <person name="Miyake S."/>
            <person name="Soh M."/>
            <person name="Azman M.N."/>
            <person name="Ngoh S.Y."/>
            <person name="Orban L."/>
        </authorList>
    </citation>
    <scope>NUCLEOTIDE SEQUENCE [LARGE SCALE GENOMIC DNA]</scope>
    <source>
        <strain evidence="2 3">DSM 106434</strain>
    </source>
</reference>
<evidence type="ECO:0000256" key="1">
    <source>
        <dbReference type="SAM" id="Phobius"/>
    </source>
</evidence>
<keyword evidence="1" id="KW-1133">Transmembrane helix</keyword>
<feature type="transmembrane region" description="Helical" evidence="1">
    <location>
        <begin position="148"/>
        <end position="171"/>
    </location>
</feature>
<keyword evidence="1" id="KW-0472">Membrane</keyword>
<protein>
    <recommendedName>
        <fullName evidence="4">Yip1 domain-containing protein</fullName>
    </recommendedName>
</protein>
<feature type="transmembrane region" description="Helical" evidence="1">
    <location>
        <begin position="183"/>
        <end position="206"/>
    </location>
</feature>
<dbReference type="KEGG" id="tsig:D6T69_08590"/>
<proteinExistence type="predicted"/>
<feature type="transmembrane region" description="Helical" evidence="1">
    <location>
        <begin position="97"/>
        <end position="120"/>
    </location>
</feature>
<dbReference type="RefSeq" id="WP_125067353.1">
    <property type="nucleotide sequence ID" value="NZ_CP032548.1"/>
</dbReference>
<evidence type="ECO:0000313" key="3">
    <source>
        <dbReference type="Proteomes" id="UP000274593"/>
    </source>
</evidence>
<organism evidence="2 3">
    <name type="scientific">Tenacibaculum singaporense</name>
    <dbReference type="NCBI Taxonomy" id="2358479"/>
    <lineage>
        <taxon>Bacteria</taxon>
        <taxon>Pseudomonadati</taxon>
        <taxon>Bacteroidota</taxon>
        <taxon>Flavobacteriia</taxon>
        <taxon>Flavobacteriales</taxon>
        <taxon>Flavobacteriaceae</taxon>
        <taxon>Tenacibaculum</taxon>
    </lineage>
</organism>